<evidence type="ECO:0000256" key="3">
    <source>
        <dbReference type="ARBA" id="ARBA00022525"/>
    </source>
</evidence>
<gene>
    <name evidence="8" type="ORF">C5167_008160</name>
</gene>
<comment type="function">
    <text evidence="6">Controls stomatal patterning.</text>
</comment>
<evidence type="ECO:0000256" key="1">
    <source>
        <dbReference type="ARBA" id="ARBA00004613"/>
    </source>
</evidence>
<accession>A0A4Y7JWW6</accession>
<dbReference type="PANTHER" id="PTHR33109">
    <property type="entry name" value="EPIDERMAL PATTERNING FACTOR-LIKE PROTEIN 4"/>
    <property type="match status" value="1"/>
</dbReference>
<evidence type="ECO:0000256" key="4">
    <source>
        <dbReference type="ARBA" id="ARBA00022729"/>
    </source>
</evidence>
<dbReference type="GO" id="GO:0005576">
    <property type="term" value="C:extracellular region"/>
    <property type="evidence" value="ECO:0007669"/>
    <property type="project" value="UniProtKB-SubCell"/>
</dbReference>
<proteinExistence type="inferred from homology"/>
<keyword evidence="3 6" id="KW-0964">Secreted</keyword>
<evidence type="ECO:0000256" key="7">
    <source>
        <dbReference type="SAM" id="MobiDB-lite"/>
    </source>
</evidence>
<feature type="chain" id="PRO_5027147672" description="Epidermal patterning factor-like protein" evidence="6">
    <location>
        <begin position="30"/>
        <end position="145"/>
    </location>
</feature>
<feature type="signal peptide" evidence="6">
    <location>
        <begin position="1"/>
        <end position="29"/>
    </location>
</feature>
<dbReference type="EMBL" id="CM010720">
    <property type="protein sequence ID" value="RZC64471.1"/>
    <property type="molecule type" value="Genomic_DNA"/>
</dbReference>
<evidence type="ECO:0000313" key="8">
    <source>
        <dbReference type="EMBL" id="RZC64471.1"/>
    </source>
</evidence>
<dbReference type="OrthoDB" id="1922142at2759"/>
<name>A0A4Y7JWW6_PAPSO</name>
<keyword evidence="5" id="KW-1015">Disulfide bond</keyword>
<evidence type="ECO:0000256" key="2">
    <source>
        <dbReference type="ARBA" id="ARBA00008127"/>
    </source>
</evidence>
<dbReference type="STRING" id="3469.A0A4Y7JWW6"/>
<keyword evidence="9" id="KW-1185">Reference proteome</keyword>
<reference evidence="8 9" key="1">
    <citation type="journal article" date="2018" name="Science">
        <title>The opium poppy genome and morphinan production.</title>
        <authorList>
            <person name="Guo L."/>
            <person name="Winzer T."/>
            <person name="Yang X."/>
            <person name="Li Y."/>
            <person name="Ning Z."/>
            <person name="He Z."/>
            <person name="Teodor R."/>
            <person name="Lu Y."/>
            <person name="Bowser T.A."/>
            <person name="Graham I.A."/>
            <person name="Ye K."/>
        </authorList>
    </citation>
    <scope>NUCLEOTIDE SEQUENCE [LARGE SCALE GENOMIC DNA]</scope>
    <source>
        <strain evidence="9">cv. HN1</strain>
        <tissue evidence="8">Leaves</tissue>
    </source>
</reference>
<comment type="similarity">
    <text evidence="2 6">Belongs to the plant cysteine rich small secretory peptide family. Epidermal patterning factor subfamily.</text>
</comment>
<feature type="region of interest" description="Disordered" evidence="7">
    <location>
        <begin position="102"/>
        <end position="121"/>
    </location>
</feature>
<dbReference type="Gramene" id="RZC64471">
    <property type="protein sequence ID" value="RZC64471"/>
    <property type="gene ID" value="C5167_008160"/>
</dbReference>
<keyword evidence="6" id="KW-0217">Developmental protein</keyword>
<protein>
    <recommendedName>
        <fullName evidence="6">Epidermal patterning factor-like protein</fullName>
    </recommendedName>
</protein>
<evidence type="ECO:0000313" key="9">
    <source>
        <dbReference type="Proteomes" id="UP000316621"/>
    </source>
</evidence>
<dbReference type="GO" id="GO:0010052">
    <property type="term" value="P:guard cell differentiation"/>
    <property type="evidence" value="ECO:0007669"/>
    <property type="project" value="UniProtKB-UniRule"/>
</dbReference>
<dbReference type="Proteomes" id="UP000316621">
    <property type="component" value="Chromosome 6"/>
</dbReference>
<organism evidence="8 9">
    <name type="scientific">Papaver somniferum</name>
    <name type="common">Opium poppy</name>
    <dbReference type="NCBI Taxonomy" id="3469"/>
    <lineage>
        <taxon>Eukaryota</taxon>
        <taxon>Viridiplantae</taxon>
        <taxon>Streptophyta</taxon>
        <taxon>Embryophyta</taxon>
        <taxon>Tracheophyta</taxon>
        <taxon>Spermatophyta</taxon>
        <taxon>Magnoliopsida</taxon>
        <taxon>Ranunculales</taxon>
        <taxon>Papaveraceae</taxon>
        <taxon>Papaveroideae</taxon>
        <taxon>Papaver</taxon>
    </lineage>
</organism>
<keyword evidence="4 6" id="KW-0732">Signal</keyword>
<evidence type="ECO:0000256" key="6">
    <source>
        <dbReference type="RuleBase" id="RU367102"/>
    </source>
</evidence>
<evidence type="ECO:0000256" key="5">
    <source>
        <dbReference type="ARBA" id="ARBA00023157"/>
    </source>
</evidence>
<dbReference type="AlphaFoldDB" id="A0A4Y7JWW6"/>
<sequence length="145" mass="16730">MSNMNLLNPDCFLFFSITVLHFLFAPVSCFHHNQQQQQQWLNSPSQPLTQGFVMEDKSRLGSTPPSCYNRCDHCNPCMAVQVPTPIRDRFRPGLKKLVPLMKKKKKNEEKSTESVYSKSSTGNDQYTNYKPLGWKCRCGNHIFNP</sequence>
<dbReference type="InterPro" id="IPR039455">
    <property type="entry name" value="EPFL"/>
</dbReference>
<dbReference type="PANTHER" id="PTHR33109:SF3">
    <property type="entry name" value="EPIDERMAL PATTERNING FACTOR-LIKE PROTEIN"/>
    <property type="match status" value="1"/>
</dbReference>
<comment type="subcellular location">
    <subcellularLocation>
        <location evidence="1 6">Secreted</location>
    </subcellularLocation>
</comment>
<dbReference type="Pfam" id="PF17181">
    <property type="entry name" value="EPF"/>
    <property type="match status" value="1"/>
</dbReference>